<dbReference type="EMBL" id="PNYB01000003">
    <property type="protein sequence ID" value="PMS27210.1"/>
    <property type="molecule type" value="Genomic_DNA"/>
</dbReference>
<dbReference type="RefSeq" id="WP_102608782.1">
    <property type="nucleotide sequence ID" value="NZ_CADIKD010000001.1"/>
</dbReference>
<dbReference type="AlphaFoldDB" id="A0A2N7WCR2"/>
<keyword evidence="4" id="KW-1185">Reference proteome</keyword>
<dbReference type="InterPro" id="IPR028098">
    <property type="entry name" value="Glyco_trans_4-like_N"/>
</dbReference>
<sequence>MRILQLVLAPRLSGAEMLVKGIAIGHRQSGHTVGITSLLPPEPDFADAANELAAHDVACIFPLRRHEHLARLVFLYRVVRRFAPDVVFAHTTIPALYARALPVAVPIVFVMHSGMNDFTENRWLRRAERALSRRASAVIGVAQRNLDQYVATIGPHRLLFVVPNGVDLARFRHTQDAPRAKQIVQIGRYMPEKNQLDTVRAFREVLACEPGTTLHLCGVIEDRDYHAQILSLVDALGIAASVRVEGPRSDVPDVLARADVFAMPSRFEAHSIGFLEALASGIPIVANEIAAFAFARDYPSVSLVDTTDIERYGRALTEALTQPRSTRPLEGLTLEDTARRYLEIAARVAG</sequence>
<feature type="domain" description="Glycosyltransferase subfamily 4-like N-terminal" evidence="2">
    <location>
        <begin position="13"/>
        <end position="170"/>
    </location>
</feature>
<dbReference type="SUPFAM" id="SSF53756">
    <property type="entry name" value="UDP-Glycosyltransferase/glycogen phosphorylase"/>
    <property type="match status" value="1"/>
</dbReference>
<keyword evidence="3" id="KW-0808">Transferase</keyword>
<evidence type="ECO:0000313" key="4">
    <source>
        <dbReference type="Proteomes" id="UP000235347"/>
    </source>
</evidence>
<dbReference type="Pfam" id="PF00534">
    <property type="entry name" value="Glycos_transf_1"/>
    <property type="match status" value="1"/>
</dbReference>
<protein>
    <submittedName>
        <fullName evidence="3">Glycosyl transferase</fullName>
    </submittedName>
</protein>
<dbReference type="Gene3D" id="3.40.50.2000">
    <property type="entry name" value="Glycogen Phosphorylase B"/>
    <property type="match status" value="2"/>
</dbReference>
<dbReference type="InterPro" id="IPR050194">
    <property type="entry name" value="Glycosyltransferase_grp1"/>
</dbReference>
<dbReference type="GO" id="GO:0016757">
    <property type="term" value="F:glycosyltransferase activity"/>
    <property type="evidence" value="ECO:0007669"/>
    <property type="project" value="UniProtKB-ARBA"/>
</dbReference>
<accession>A0A2N7WCR2</accession>
<dbReference type="PANTHER" id="PTHR45947:SF3">
    <property type="entry name" value="SULFOQUINOVOSYL TRANSFERASE SQD2"/>
    <property type="match status" value="1"/>
</dbReference>
<dbReference type="CDD" id="cd03801">
    <property type="entry name" value="GT4_PimA-like"/>
    <property type="match status" value="1"/>
</dbReference>
<name>A0A2N7WCR2_9BURK</name>
<gene>
    <name evidence="3" type="ORF">C0Z19_05560</name>
</gene>
<evidence type="ECO:0000259" key="2">
    <source>
        <dbReference type="Pfam" id="PF13439"/>
    </source>
</evidence>
<comment type="caution">
    <text evidence="3">The sequence shown here is derived from an EMBL/GenBank/DDBJ whole genome shotgun (WGS) entry which is preliminary data.</text>
</comment>
<proteinExistence type="predicted"/>
<organism evidence="3 4">
    <name type="scientific">Trinickia soli</name>
    <dbReference type="NCBI Taxonomy" id="380675"/>
    <lineage>
        <taxon>Bacteria</taxon>
        <taxon>Pseudomonadati</taxon>
        <taxon>Pseudomonadota</taxon>
        <taxon>Betaproteobacteria</taxon>
        <taxon>Burkholderiales</taxon>
        <taxon>Burkholderiaceae</taxon>
        <taxon>Trinickia</taxon>
    </lineage>
</organism>
<feature type="domain" description="Glycosyl transferase family 1" evidence="1">
    <location>
        <begin position="179"/>
        <end position="324"/>
    </location>
</feature>
<dbReference type="PANTHER" id="PTHR45947">
    <property type="entry name" value="SULFOQUINOVOSYL TRANSFERASE SQD2"/>
    <property type="match status" value="1"/>
</dbReference>
<dbReference type="Proteomes" id="UP000235347">
    <property type="component" value="Unassembled WGS sequence"/>
</dbReference>
<dbReference type="Pfam" id="PF13439">
    <property type="entry name" value="Glyco_transf_4"/>
    <property type="match status" value="1"/>
</dbReference>
<evidence type="ECO:0000259" key="1">
    <source>
        <dbReference type="Pfam" id="PF00534"/>
    </source>
</evidence>
<dbReference type="InterPro" id="IPR001296">
    <property type="entry name" value="Glyco_trans_1"/>
</dbReference>
<evidence type="ECO:0000313" key="3">
    <source>
        <dbReference type="EMBL" id="PMS27210.1"/>
    </source>
</evidence>
<reference evidence="3 4" key="1">
    <citation type="submission" date="2018-01" db="EMBL/GenBank/DDBJ databases">
        <title>Whole genome analyses suggest that Burkholderia sensu lato contains two further novel genera in the rhizoxinica-symbiotica group Mycetohabitans gen. nov., and Trinickia gen. nov.: implications for the evolution of diazotrophy and nodulation in the Burkholderiaceae.</title>
        <authorList>
            <person name="Estrada-de los Santos P."/>
            <person name="Palmer M."/>
            <person name="Chavez-Ramirez B."/>
            <person name="Beukes C."/>
            <person name="Steenkamp E.T."/>
            <person name="Hirsch A.M."/>
            <person name="Manyaka P."/>
            <person name="Maluk M."/>
            <person name="Lafos M."/>
            <person name="Crook M."/>
            <person name="Gross E."/>
            <person name="Simon M.F."/>
            <person name="Bueno dos Reis Junior F."/>
            <person name="Poole P.S."/>
            <person name="Venter S.N."/>
            <person name="James E.K."/>
        </authorList>
    </citation>
    <scope>NUCLEOTIDE SEQUENCE [LARGE SCALE GENOMIC DNA]</scope>
    <source>
        <strain evidence="3 4">GP25-8</strain>
    </source>
</reference>